<keyword evidence="3" id="KW-0378">Hydrolase</keyword>
<dbReference type="InterPro" id="IPR013520">
    <property type="entry name" value="Ribonucl_H"/>
</dbReference>
<dbReference type="PANTHER" id="PTHR11046:SF0">
    <property type="entry name" value="OLIGORIBONUCLEASE, MITOCHONDRIAL"/>
    <property type="match status" value="1"/>
</dbReference>
<dbReference type="CDD" id="cd06135">
    <property type="entry name" value="Orn"/>
    <property type="match status" value="1"/>
</dbReference>
<protein>
    <recommendedName>
        <fullName evidence="5">Exonuclease domain-containing protein</fullName>
    </recommendedName>
</protein>
<proteinExistence type="inferred from homology"/>
<accession>A0AA39I2S2</accession>
<gene>
    <name evidence="6" type="ORF">QR680_011940</name>
</gene>
<dbReference type="AlphaFoldDB" id="A0AA39I2S2"/>
<dbReference type="SMART" id="SM00479">
    <property type="entry name" value="EXOIII"/>
    <property type="match status" value="1"/>
</dbReference>
<dbReference type="PANTHER" id="PTHR11046">
    <property type="entry name" value="OLIGORIBONUCLEASE, MITOCHONDRIAL"/>
    <property type="match status" value="1"/>
</dbReference>
<comment type="caution">
    <text evidence="6">The sequence shown here is derived from an EMBL/GenBank/DDBJ whole genome shotgun (WGS) entry which is preliminary data.</text>
</comment>
<dbReference type="InterPro" id="IPR012337">
    <property type="entry name" value="RNaseH-like_sf"/>
</dbReference>
<dbReference type="EMBL" id="JAUCMV010000002">
    <property type="protein sequence ID" value="KAK0415422.1"/>
    <property type="molecule type" value="Genomic_DNA"/>
</dbReference>
<name>A0AA39I2S2_9BILA</name>
<evidence type="ECO:0000313" key="6">
    <source>
        <dbReference type="EMBL" id="KAK0415422.1"/>
    </source>
</evidence>
<keyword evidence="4" id="KW-0269">Exonuclease</keyword>
<dbReference type="GO" id="GO:0003676">
    <property type="term" value="F:nucleic acid binding"/>
    <property type="evidence" value="ECO:0007669"/>
    <property type="project" value="InterPro"/>
</dbReference>
<reference evidence="6" key="1">
    <citation type="submission" date="2023-06" db="EMBL/GenBank/DDBJ databases">
        <title>Genomic analysis of the entomopathogenic nematode Steinernema hermaphroditum.</title>
        <authorList>
            <person name="Schwarz E.M."/>
            <person name="Heppert J.K."/>
            <person name="Baniya A."/>
            <person name="Schwartz H.T."/>
            <person name="Tan C.-H."/>
            <person name="Antoshechkin I."/>
            <person name="Sternberg P.W."/>
            <person name="Goodrich-Blair H."/>
            <person name="Dillman A.R."/>
        </authorList>
    </citation>
    <scope>NUCLEOTIDE SEQUENCE</scope>
    <source>
        <strain evidence="6">PS9179</strain>
        <tissue evidence="6">Whole animal</tissue>
    </source>
</reference>
<keyword evidence="7" id="KW-1185">Reference proteome</keyword>
<dbReference type="GO" id="GO:0000175">
    <property type="term" value="F:3'-5'-RNA exonuclease activity"/>
    <property type="evidence" value="ECO:0007669"/>
    <property type="project" value="InterPro"/>
</dbReference>
<dbReference type="InterPro" id="IPR036397">
    <property type="entry name" value="RNaseH_sf"/>
</dbReference>
<dbReference type="NCBIfam" id="NF003765">
    <property type="entry name" value="PRK05359.1"/>
    <property type="match status" value="1"/>
</dbReference>
<evidence type="ECO:0000256" key="1">
    <source>
        <dbReference type="ARBA" id="ARBA00009921"/>
    </source>
</evidence>
<dbReference type="InterPro" id="IPR022894">
    <property type="entry name" value="Oligoribonuclease"/>
</dbReference>
<organism evidence="6 7">
    <name type="scientific">Steinernema hermaphroditum</name>
    <dbReference type="NCBI Taxonomy" id="289476"/>
    <lineage>
        <taxon>Eukaryota</taxon>
        <taxon>Metazoa</taxon>
        <taxon>Ecdysozoa</taxon>
        <taxon>Nematoda</taxon>
        <taxon>Chromadorea</taxon>
        <taxon>Rhabditida</taxon>
        <taxon>Tylenchina</taxon>
        <taxon>Panagrolaimomorpha</taxon>
        <taxon>Strongyloidoidea</taxon>
        <taxon>Steinernematidae</taxon>
        <taxon>Steinernema</taxon>
    </lineage>
</organism>
<dbReference type="SUPFAM" id="SSF53098">
    <property type="entry name" value="Ribonuclease H-like"/>
    <property type="match status" value="1"/>
</dbReference>
<dbReference type="Pfam" id="PF00929">
    <property type="entry name" value="RNase_T"/>
    <property type="match status" value="1"/>
</dbReference>
<dbReference type="Proteomes" id="UP001175271">
    <property type="component" value="Unassembled WGS sequence"/>
</dbReference>
<evidence type="ECO:0000256" key="3">
    <source>
        <dbReference type="ARBA" id="ARBA00022801"/>
    </source>
</evidence>
<comment type="similarity">
    <text evidence="1">Belongs to the oligoribonuclease family.</text>
</comment>
<keyword evidence="2" id="KW-0540">Nuclease</keyword>
<evidence type="ECO:0000259" key="5">
    <source>
        <dbReference type="SMART" id="SM00479"/>
    </source>
</evidence>
<evidence type="ECO:0000313" key="7">
    <source>
        <dbReference type="Proteomes" id="UP001175271"/>
    </source>
</evidence>
<sequence length="661" mass="76176">MTAEERVKQARRLVWIVCKRDAHQKKLQIEATVTERSLEVVEEGRKLLIDLEDDESAESPHLAAFPVGISPELELEAGISLREAEDELLDEKTRNVRGFIDSEMRELAAHFFYRSLDVCSFRELYSRWKCAEPQKFANLIEEMRFYRTELSKKRGIEIGSGEPDERIIWIDCEMTGLELGVHRIVEIACVVTDGNLEIVDVSDNIVIKQPLDVMRMMNHWCRKTFKKNGLMEQIAESEVSTEMAEGQMLEFLSQHVPKGVCPLAGNSIAVDRRFIEQDMPKLAEFFGPSDIDVTAVTKMIRAHGDTPRYQAKNSANKRHRAFDDILHSICLLERVKKHVNKGTMDTLNADQIDYLLGFLPHSCLRKIQNASTGNPTWKAVSREHQHRPLANISLKWSREDKKVSINALKTEEGFVYRRWTRWRDTHNLFLKYLSICGRDGDKTGLPGFIESNLQQLIHLASIPTDGRSTYLQLYFIDEHCTDLMDALMPRLNYRFNRINIDTITGQVKHLETYLRKLASAKSVKKLEVQNSELTMETFDVFVDFFTQPNVEILKVVACTPEPNLEFFVQLVECWRRSENCSELIKYCNFDVGDDDIFVHLCDLYPMPSGSAPSRGRQLLVHNNYDRTLQLKIKELHSGIMEISVALRRPANRASPKRSRPE</sequence>
<feature type="domain" description="Exonuclease" evidence="5">
    <location>
        <begin position="166"/>
        <end position="341"/>
    </location>
</feature>
<dbReference type="Gene3D" id="3.30.420.10">
    <property type="entry name" value="Ribonuclease H-like superfamily/Ribonuclease H"/>
    <property type="match status" value="2"/>
</dbReference>
<evidence type="ECO:0000256" key="4">
    <source>
        <dbReference type="ARBA" id="ARBA00022839"/>
    </source>
</evidence>
<evidence type="ECO:0000256" key="2">
    <source>
        <dbReference type="ARBA" id="ARBA00022722"/>
    </source>
</evidence>